<evidence type="ECO:0000259" key="1">
    <source>
        <dbReference type="Pfam" id="PF13518"/>
    </source>
</evidence>
<protein>
    <recommendedName>
        <fullName evidence="1">Insertion element IS150 protein InsJ-like helix-turn-helix domain-containing protein</fullName>
    </recommendedName>
</protein>
<dbReference type="InterPro" id="IPR010921">
    <property type="entry name" value="Trp_repressor/repl_initiator"/>
</dbReference>
<sequence length="69" mass="7746">MKMAAVLERAKTMKWQELSGEERYRVVELVRKGEVSITELCQTFGVSRQTLYRALEAADQAAVEALGAQ</sequence>
<dbReference type="InterPro" id="IPR055247">
    <property type="entry name" value="InsJ-like_HTH"/>
</dbReference>
<dbReference type="InterPro" id="IPR036388">
    <property type="entry name" value="WH-like_DNA-bd_sf"/>
</dbReference>
<gene>
    <name evidence="2" type="ORF">S12H4_62350</name>
</gene>
<name>X1VNW1_9ZZZZ</name>
<reference evidence="2" key="1">
    <citation type="journal article" date="2014" name="Front. Microbiol.">
        <title>High frequency of phylogenetically diverse reductive dehalogenase-homologous genes in deep subseafloor sedimentary metagenomes.</title>
        <authorList>
            <person name="Kawai M."/>
            <person name="Futagami T."/>
            <person name="Toyoda A."/>
            <person name="Takaki Y."/>
            <person name="Nishi S."/>
            <person name="Hori S."/>
            <person name="Arai W."/>
            <person name="Tsubouchi T."/>
            <person name="Morono Y."/>
            <person name="Uchiyama I."/>
            <person name="Ito T."/>
            <person name="Fujiyama A."/>
            <person name="Inagaki F."/>
            <person name="Takami H."/>
        </authorList>
    </citation>
    <scope>NUCLEOTIDE SEQUENCE</scope>
    <source>
        <strain evidence="2">Expedition CK06-06</strain>
    </source>
</reference>
<feature type="non-terminal residue" evidence="2">
    <location>
        <position position="69"/>
    </location>
</feature>
<feature type="domain" description="Insertion element IS150 protein InsJ-like helix-turn-helix" evidence="1">
    <location>
        <begin position="22"/>
        <end position="66"/>
    </location>
</feature>
<dbReference type="SUPFAM" id="SSF48295">
    <property type="entry name" value="TrpR-like"/>
    <property type="match status" value="1"/>
</dbReference>
<dbReference type="GO" id="GO:0043565">
    <property type="term" value="F:sequence-specific DNA binding"/>
    <property type="evidence" value="ECO:0007669"/>
    <property type="project" value="InterPro"/>
</dbReference>
<comment type="caution">
    <text evidence="2">The sequence shown here is derived from an EMBL/GenBank/DDBJ whole genome shotgun (WGS) entry which is preliminary data.</text>
</comment>
<dbReference type="EMBL" id="BARW01041786">
    <property type="protein sequence ID" value="GAJ18056.1"/>
    <property type="molecule type" value="Genomic_DNA"/>
</dbReference>
<evidence type="ECO:0000313" key="2">
    <source>
        <dbReference type="EMBL" id="GAJ18056.1"/>
    </source>
</evidence>
<dbReference type="Gene3D" id="1.10.10.10">
    <property type="entry name" value="Winged helix-like DNA-binding domain superfamily/Winged helix DNA-binding domain"/>
    <property type="match status" value="1"/>
</dbReference>
<proteinExistence type="predicted"/>
<dbReference type="Pfam" id="PF13518">
    <property type="entry name" value="HTH_28"/>
    <property type="match status" value="1"/>
</dbReference>
<dbReference type="AlphaFoldDB" id="X1VNW1"/>
<organism evidence="2">
    <name type="scientific">marine sediment metagenome</name>
    <dbReference type="NCBI Taxonomy" id="412755"/>
    <lineage>
        <taxon>unclassified sequences</taxon>
        <taxon>metagenomes</taxon>
        <taxon>ecological metagenomes</taxon>
    </lineage>
</organism>
<accession>X1VNW1</accession>